<proteinExistence type="predicted"/>
<evidence type="ECO:0000256" key="1">
    <source>
        <dbReference type="SAM" id="MobiDB-lite"/>
    </source>
</evidence>
<accession>A0A7S2WU79</accession>
<feature type="region of interest" description="Disordered" evidence="1">
    <location>
        <begin position="175"/>
        <end position="210"/>
    </location>
</feature>
<sequence>MSIGMPNGLTGSSGSGGSSSPGRRTCLLETLPGTVLSEALLEFLGARDMLVLEQVTSLARVKWSTEEFWSGLCGRLSYAQSGTRTRGQRSWREVYLLRGCMNCADPSTITMNSSCGVSLRRQAGPTNSMFSLCDACISPGCSLQGFRLRLGHDPLQLQLNLFRIASTRRTLLEATTSQRALKRRRRTRQNTGSGAGAPAPGTSTLPLEVG</sequence>
<organism evidence="2">
    <name type="scientific">Rhizochromulina marina</name>
    <dbReference type="NCBI Taxonomy" id="1034831"/>
    <lineage>
        <taxon>Eukaryota</taxon>
        <taxon>Sar</taxon>
        <taxon>Stramenopiles</taxon>
        <taxon>Ochrophyta</taxon>
        <taxon>Dictyochophyceae</taxon>
        <taxon>Rhizochromulinales</taxon>
        <taxon>Rhizochromulina</taxon>
    </lineage>
</organism>
<reference evidence="2" key="1">
    <citation type="submission" date="2021-01" db="EMBL/GenBank/DDBJ databases">
        <authorList>
            <person name="Corre E."/>
            <person name="Pelletier E."/>
            <person name="Niang G."/>
            <person name="Scheremetjew M."/>
            <person name="Finn R."/>
            <person name="Kale V."/>
            <person name="Holt S."/>
            <person name="Cochrane G."/>
            <person name="Meng A."/>
            <person name="Brown T."/>
            <person name="Cohen L."/>
        </authorList>
    </citation>
    <scope>NUCLEOTIDE SEQUENCE</scope>
    <source>
        <strain evidence="2">CCMP1243</strain>
    </source>
</reference>
<dbReference type="AlphaFoldDB" id="A0A7S2WU79"/>
<dbReference type="EMBL" id="HBHJ01028881">
    <property type="protein sequence ID" value="CAD9708115.1"/>
    <property type="molecule type" value="Transcribed_RNA"/>
</dbReference>
<evidence type="ECO:0008006" key="3">
    <source>
        <dbReference type="Google" id="ProtNLM"/>
    </source>
</evidence>
<feature type="region of interest" description="Disordered" evidence="1">
    <location>
        <begin position="1"/>
        <end position="23"/>
    </location>
</feature>
<protein>
    <recommendedName>
        <fullName evidence="3">F-box domain-containing protein</fullName>
    </recommendedName>
</protein>
<gene>
    <name evidence="2" type="ORF">RMAR1173_LOCUS19106</name>
</gene>
<evidence type="ECO:0000313" key="2">
    <source>
        <dbReference type="EMBL" id="CAD9708115.1"/>
    </source>
</evidence>
<name>A0A7S2WU79_9STRA</name>
<feature type="compositionally biased region" description="Low complexity" evidence="1">
    <location>
        <begin position="189"/>
        <end position="204"/>
    </location>
</feature>